<name>A0ABW7WG53_9NOCA</name>
<dbReference type="RefSeq" id="WP_396944655.1">
    <property type="nucleotide sequence ID" value="NZ_JBIRXV010000001.1"/>
</dbReference>
<dbReference type="Proteomes" id="UP001611450">
    <property type="component" value="Unassembled WGS sequence"/>
</dbReference>
<reference evidence="2 3" key="1">
    <citation type="submission" date="2024-10" db="EMBL/GenBank/DDBJ databases">
        <title>The Natural Products Discovery Center: Release of the First 8490 Sequenced Strains for Exploring Actinobacteria Biosynthetic Diversity.</title>
        <authorList>
            <person name="Kalkreuter E."/>
            <person name="Kautsar S.A."/>
            <person name="Yang D."/>
            <person name="Bader C.D."/>
            <person name="Teijaro C.N."/>
            <person name="Fluegel L."/>
            <person name="Davis C.M."/>
            <person name="Simpson J.R."/>
            <person name="Lauterbach L."/>
            <person name="Steele A.D."/>
            <person name="Gui C."/>
            <person name="Meng S."/>
            <person name="Li G."/>
            <person name="Viehrig K."/>
            <person name="Ye F."/>
            <person name="Su P."/>
            <person name="Kiefer A.F."/>
            <person name="Nichols A."/>
            <person name="Cepeda A.J."/>
            <person name="Yan W."/>
            <person name="Fan B."/>
            <person name="Jiang Y."/>
            <person name="Adhikari A."/>
            <person name="Zheng C.-J."/>
            <person name="Schuster L."/>
            <person name="Cowan T.M."/>
            <person name="Smanski M.J."/>
            <person name="Chevrette M.G."/>
            <person name="De Carvalho L.P.S."/>
            <person name="Shen B."/>
        </authorList>
    </citation>
    <scope>NUCLEOTIDE SEQUENCE [LARGE SCALE GENOMIC DNA]</scope>
    <source>
        <strain evidence="2 3">NPDC019626</strain>
    </source>
</reference>
<protein>
    <submittedName>
        <fullName evidence="2">Uncharacterized protein</fullName>
    </submittedName>
</protein>
<organism evidence="2 3">
    <name type="scientific">Nocardia beijingensis</name>
    <dbReference type="NCBI Taxonomy" id="95162"/>
    <lineage>
        <taxon>Bacteria</taxon>
        <taxon>Bacillati</taxon>
        <taxon>Actinomycetota</taxon>
        <taxon>Actinomycetes</taxon>
        <taxon>Mycobacteriales</taxon>
        <taxon>Nocardiaceae</taxon>
        <taxon>Nocardia</taxon>
    </lineage>
</organism>
<evidence type="ECO:0000256" key="1">
    <source>
        <dbReference type="SAM" id="MobiDB-lite"/>
    </source>
</evidence>
<evidence type="ECO:0000313" key="3">
    <source>
        <dbReference type="Proteomes" id="UP001611450"/>
    </source>
</evidence>
<feature type="region of interest" description="Disordered" evidence="1">
    <location>
        <begin position="94"/>
        <end position="116"/>
    </location>
</feature>
<gene>
    <name evidence="2" type="ORF">ACH47G_11560</name>
</gene>
<dbReference type="EMBL" id="JBIRXV010000001">
    <property type="protein sequence ID" value="MFI2321121.1"/>
    <property type="molecule type" value="Genomic_DNA"/>
</dbReference>
<comment type="caution">
    <text evidence="2">The sequence shown here is derived from an EMBL/GenBank/DDBJ whole genome shotgun (WGS) entry which is preliminary data.</text>
</comment>
<accession>A0ABW7WG53</accession>
<keyword evidence="3" id="KW-1185">Reference proteome</keyword>
<sequence>MSDAVRLVGIYAKRMALVIGEEPTYFAVDEDWTDSFRLVAQWLEYNEELTADDLPEGRKVLEISCTSRLAVDGDPNRFVENTIDAALEEFFRDGGRPEIGNPKSVPFASSSGELDEDEVERFRKRFPRAQLA</sequence>
<proteinExistence type="predicted"/>
<evidence type="ECO:0000313" key="2">
    <source>
        <dbReference type="EMBL" id="MFI2321121.1"/>
    </source>
</evidence>